<feature type="transmembrane region" description="Helical" evidence="7">
    <location>
        <begin position="261"/>
        <end position="281"/>
    </location>
</feature>
<evidence type="ECO:0008006" key="10">
    <source>
        <dbReference type="Google" id="ProtNLM"/>
    </source>
</evidence>
<organism evidence="8 9">
    <name type="scientific">Meinhardsimonia xiamenensis</name>
    <dbReference type="NCBI Taxonomy" id="990712"/>
    <lineage>
        <taxon>Bacteria</taxon>
        <taxon>Pseudomonadati</taxon>
        <taxon>Pseudomonadota</taxon>
        <taxon>Alphaproteobacteria</taxon>
        <taxon>Rhodobacterales</taxon>
        <taxon>Paracoccaceae</taxon>
        <taxon>Meinhardsimonia</taxon>
    </lineage>
</organism>
<feature type="transmembrane region" description="Helical" evidence="7">
    <location>
        <begin position="96"/>
        <end position="119"/>
    </location>
</feature>
<evidence type="ECO:0000256" key="6">
    <source>
        <dbReference type="ARBA" id="ARBA00023136"/>
    </source>
</evidence>
<feature type="transmembrane region" description="Helical" evidence="7">
    <location>
        <begin position="6"/>
        <end position="26"/>
    </location>
</feature>
<evidence type="ECO:0000256" key="4">
    <source>
        <dbReference type="ARBA" id="ARBA00022692"/>
    </source>
</evidence>
<keyword evidence="6 7" id="KW-0472">Membrane</keyword>
<evidence type="ECO:0000313" key="8">
    <source>
        <dbReference type="EMBL" id="SDK67278.1"/>
    </source>
</evidence>
<dbReference type="AlphaFoldDB" id="A0A1G9DTS6"/>
<feature type="transmembrane region" description="Helical" evidence="7">
    <location>
        <begin position="125"/>
        <end position="145"/>
    </location>
</feature>
<feature type="transmembrane region" description="Helical" evidence="7">
    <location>
        <begin position="172"/>
        <end position="191"/>
    </location>
</feature>
<comment type="subcellular location">
    <subcellularLocation>
        <location evidence="1">Membrane</location>
        <topology evidence="1">Multi-pass membrane protein</topology>
    </subcellularLocation>
</comment>
<dbReference type="STRING" id="990712.SAMN05216257_10416"/>
<dbReference type="PANTHER" id="PTHR36838:SF3">
    <property type="entry name" value="TRANSPORTER AUXIN EFFLUX CARRIER EC FAMILY"/>
    <property type="match status" value="1"/>
</dbReference>
<evidence type="ECO:0000256" key="7">
    <source>
        <dbReference type="SAM" id="Phobius"/>
    </source>
</evidence>
<name>A0A1G9DTS6_9RHOB</name>
<feature type="transmembrane region" description="Helical" evidence="7">
    <location>
        <begin position="197"/>
        <end position="219"/>
    </location>
</feature>
<evidence type="ECO:0000256" key="2">
    <source>
        <dbReference type="ARBA" id="ARBA00022448"/>
    </source>
</evidence>
<keyword evidence="3" id="KW-1003">Cell membrane</keyword>
<dbReference type="Pfam" id="PF03547">
    <property type="entry name" value="Mem_trans"/>
    <property type="match status" value="1"/>
</dbReference>
<accession>A0A1G9DTS6</accession>
<dbReference type="RefSeq" id="WP_092500253.1">
    <property type="nucleotide sequence ID" value="NZ_FNFV01000004.1"/>
</dbReference>
<evidence type="ECO:0000256" key="3">
    <source>
        <dbReference type="ARBA" id="ARBA00022475"/>
    </source>
</evidence>
<protein>
    <recommendedName>
        <fullName evidence="10">Transporter</fullName>
    </recommendedName>
</protein>
<dbReference type="EMBL" id="FNFV01000004">
    <property type="protein sequence ID" value="SDK67278.1"/>
    <property type="molecule type" value="Genomic_DNA"/>
</dbReference>
<dbReference type="InterPro" id="IPR004776">
    <property type="entry name" value="Mem_transp_PIN-like"/>
</dbReference>
<reference evidence="9" key="1">
    <citation type="submission" date="2016-10" db="EMBL/GenBank/DDBJ databases">
        <authorList>
            <person name="Varghese N."/>
            <person name="Submissions S."/>
        </authorList>
    </citation>
    <scope>NUCLEOTIDE SEQUENCE [LARGE SCALE GENOMIC DNA]</scope>
    <source>
        <strain evidence="9">CGMCC 1.10789</strain>
    </source>
</reference>
<evidence type="ECO:0000313" key="9">
    <source>
        <dbReference type="Proteomes" id="UP000199328"/>
    </source>
</evidence>
<gene>
    <name evidence="8" type="ORF">SAMN05216257_10416</name>
</gene>
<dbReference type="OrthoDB" id="9810457at2"/>
<sequence>MGAILSITFPIFAVIALGYGVVRAGLFRPAEMEVLGRFVLNLALPALLFSAVASRPLGAVIDPAYMGLYAIAGVVTLVLVTAALRLLGVGPRRRAVAALGVACPNSGFVGYPMFLLVFPDLAGRILALNFLVEMVVMIPLSLMLLEAARQEGPASPLAALWRSFAGLFRRPMMLALLAGVAASAADLAMPAPAERALALLAQAAGAVSLIVIGGSLVGLPRKGNVVLAAQIAFGKLVVFPAIAIATLATAAALVLPLPEERMVAALILTAALPMFSIFPVLAQEYGQGGAASLAMLATTALSFFTLSGLLWWLL</sequence>
<feature type="transmembrane region" description="Helical" evidence="7">
    <location>
        <begin position="231"/>
        <end position="255"/>
    </location>
</feature>
<proteinExistence type="predicted"/>
<keyword evidence="9" id="KW-1185">Reference proteome</keyword>
<evidence type="ECO:0000256" key="5">
    <source>
        <dbReference type="ARBA" id="ARBA00022989"/>
    </source>
</evidence>
<dbReference type="PANTHER" id="PTHR36838">
    <property type="entry name" value="AUXIN EFFLUX CARRIER FAMILY PROTEIN"/>
    <property type="match status" value="1"/>
</dbReference>
<evidence type="ECO:0000256" key="1">
    <source>
        <dbReference type="ARBA" id="ARBA00004141"/>
    </source>
</evidence>
<feature type="transmembrane region" description="Helical" evidence="7">
    <location>
        <begin position="293"/>
        <end position="313"/>
    </location>
</feature>
<dbReference type="GO" id="GO:0055085">
    <property type="term" value="P:transmembrane transport"/>
    <property type="evidence" value="ECO:0007669"/>
    <property type="project" value="InterPro"/>
</dbReference>
<keyword evidence="4 7" id="KW-0812">Transmembrane</keyword>
<feature type="transmembrane region" description="Helical" evidence="7">
    <location>
        <begin position="64"/>
        <end position="84"/>
    </location>
</feature>
<dbReference type="Proteomes" id="UP000199328">
    <property type="component" value="Unassembled WGS sequence"/>
</dbReference>
<feature type="transmembrane region" description="Helical" evidence="7">
    <location>
        <begin position="38"/>
        <end position="58"/>
    </location>
</feature>
<dbReference type="GO" id="GO:0016020">
    <property type="term" value="C:membrane"/>
    <property type="evidence" value="ECO:0007669"/>
    <property type="project" value="UniProtKB-SubCell"/>
</dbReference>
<keyword evidence="2" id="KW-0813">Transport</keyword>
<keyword evidence="5 7" id="KW-1133">Transmembrane helix</keyword>